<evidence type="ECO:0000256" key="9">
    <source>
        <dbReference type="ARBA" id="ARBA00022967"/>
    </source>
</evidence>
<feature type="transmembrane region" description="Helical" evidence="17">
    <location>
        <begin position="91"/>
        <end position="112"/>
    </location>
</feature>
<evidence type="ECO:0000256" key="14">
    <source>
        <dbReference type="ARBA" id="ARBA00023128"/>
    </source>
</evidence>
<evidence type="ECO:0000256" key="5">
    <source>
        <dbReference type="ARBA" id="ARBA00021006"/>
    </source>
</evidence>
<dbReference type="EC" id="7.1.1.2" evidence="4 17"/>
<gene>
    <name evidence="19" type="primary">ND4</name>
</gene>
<feature type="transmembrane region" description="Helical" evidence="17">
    <location>
        <begin position="344"/>
        <end position="371"/>
    </location>
</feature>
<feature type="transmembrane region" description="Helical" evidence="17">
    <location>
        <begin position="220"/>
        <end position="238"/>
    </location>
</feature>
<evidence type="ECO:0000256" key="17">
    <source>
        <dbReference type="RuleBase" id="RU003297"/>
    </source>
</evidence>
<protein>
    <recommendedName>
        <fullName evidence="5 17">NADH-ubiquinone oxidoreductase chain 4</fullName>
        <ecNumber evidence="4 17">7.1.1.2</ecNumber>
    </recommendedName>
</protein>
<dbReference type="InterPro" id="IPR001750">
    <property type="entry name" value="ND/Mrp_TM"/>
</dbReference>
<feature type="transmembrane region" description="Helical" evidence="17">
    <location>
        <begin position="245"/>
        <end position="267"/>
    </location>
</feature>
<dbReference type="Pfam" id="PF00361">
    <property type="entry name" value="Proton_antipo_M"/>
    <property type="match status" value="1"/>
</dbReference>
<geneLocation type="mitochondrion" evidence="19"/>
<dbReference type="CTD" id="4538"/>
<keyword evidence="9" id="KW-1278">Translocase</keyword>
<evidence type="ECO:0000256" key="8">
    <source>
        <dbReference type="ARBA" id="ARBA00022692"/>
    </source>
</evidence>
<evidence type="ECO:0000259" key="18">
    <source>
        <dbReference type="Pfam" id="PF00361"/>
    </source>
</evidence>
<feature type="transmembrane region" description="Helical" evidence="17">
    <location>
        <begin position="7"/>
        <end position="29"/>
    </location>
</feature>
<keyword evidence="11 17" id="KW-1133">Transmembrane helix</keyword>
<keyword evidence="10 17" id="KW-0249">Electron transport</keyword>
<evidence type="ECO:0000256" key="11">
    <source>
        <dbReference type="ARBA" id="ARBA00022989"/>
    </source>
</evidence>
<keyword evidence="15 17" id="KW-0472">Membrane</keyword>
<feature type="transmembrane region" description="Helical" evidence="17">
    <location>
        <begin position="35"/>
        <end position="60"/>
    </location>
</feature>
<evidence type="ECO:0000256" key="16">
    <source>
        <dbReference type="ARBA" id="ARBA00049551"/>
    </source>
</evidence>
<feature type="transmembrane region" description="Helical" evidence="17">
    <location>
        <begin position="191"/>
        <end position="208"/>
    </location>
</feature>
<dbReference type="GO" id="GO:0015990">
    <property type="term" value="P:electron transport coupled proton transport"/>
    <property type="evidence" value="ECO:0007669"/>
    <property type="project" value="TreeGrafter"/>
</dbReference>
<feature type="transmembrane region" description="Helical" evidence="17">
    <location>
        <begin position="301"/>
        <end position="324"/>
    </location>
</feature>
<dbReference type="PANTHER" id="PTHR43507:SF20">
    <property type="entry name" value="NADH-UBIQUINONE OXIDOREDUCTASE CHAIN 4"/>
    <property type="match status" value="1"/>
</dbReference>
<dbReference type="AlphaFoldDB" id="A0A0S3M468"/>
<dbReference type="GeneID" id="26373703"/>
<evidence type="ECO:0000256" key="10">
    <source>
        <dbReference type="ARBA" id="ARBA00022982"/>
    </source>
</evidence>
<evidence type="ECO:0000313" key="19">
    <source>
        <dbReference type="EMBL" id="BAT21197.1"/>
    </source>
</evidence>
<evidence type="ECO:0000256" key="13">
    <source>
        <dbReference type="ARBA" id="ARBA00023075"/>
    </source>
</evidence>
<feature type="transmembrane region" description="Helical" evidence="17">
    <location>
        <begin position="159"/>
        <end position="179"/>
    </location>
</feature>
<evidence type="ECO:0000256" key="6">
    <source>
        <dbReference type="ARBA" id="ARBA00022448"/>
    </source>
</evidence>
<keyword evidence="6 17" id="KW-0813">Transport</keyword>
<sequence>MVGFFFFLFFVSFDVVFFFFVFFLFFFFFNGFGWFGGLVFIESFVYLLLFFMSILIFGLILFSEFNFVLVFFTKLLILISFFFFFPVNFFLFYVFFELSMFPVMVMVLGYGYQVEKVNSFFYLCFYATFFSLPFLFVYFSSGFGFFLCYFDFFLSWELVFLLTLAFMMKFPVFFLHVWLPKVHVEAPTTASILLAGLLLKFGVVGFIRVMKSLSFCHVNYWFLLSFFGMVLGSFCCVFQSDLKSLSAYSSVVHMNFLLFTLLFFSIYCKTSGLIMMISHGYISSLMFYFVGLFYSSVGSRMIYFLNSFMVSSMFFTFCFSFVFLCNCGMPPSLSFFSEFMSFTGFFSLCYNMFYLVFLYFFVSFYFCLYVVVCSFLGKGFKNFSCWGIFSSFPMLFMNFNCFFFLVFF</sequence>
<name>A0A0S3M468_STRRB</name>
<dbReference type="GO" id="GO:0048039">
    <property type="term" value="F:ubiquinone binding"/>
    <property type="evidence" value="ECO:0007669"/>
    <property type="project" value="TreeGrafter"/>
</dbReference>
<dbReference type="PANTHER" id="PTHR43507">
    <property type="entry name" value="NADH-UBIQUINONE OXIDOREDUCTASE CHAIN 4"/>
    <property type="match status" value="1"/>
</dbReference>
<keyword evidence="14 17" id="KW-0496">Mitochondrion</keyword>
<evidence type="ECO:0000256" key="7">
    <source>
        <dbReference type="ARBA" id="ARBA00022660"/>
    </source>
</evidence>
<keyword evidence="12 17" id="KW-0520">NAD</keyword>
<dbReference type="InterPro" id="IPR003918">
    <property type="entry name" value="NADH_UbQ_OxRdtase"/>
</dbReference>
<keyword evidence="7 17" id="KW-0679">Respiratory chain</keyword>
<dbReference type="PRINTS" id="PR01437">
    <property type="entry name" value="NUOXDRDTASE4"/>
</dbReference>
<comment type="subcellular location">
    <subcellularLocation>
        <location evidence="2 17">Mitochondrion membrane</location>
        <topology evidence="2 17">Multi-pass membrane protein</topology>
    </subcellularLocation>
</comment>
<dbReference type="GO" id="GO:0003954">
    <property type="term" value="F:NADH dehydrogenase activity"/>
    <property type="evidence" value="ECO:0007669"/>
    <property type="project" value="TreeGrafter"/>
</dbReference>
<comment type="similarity">
    <text evidence="3 17">Belongs to the complex I subunit 4 family.</text>
</comment>
<evidence type="ECO:0000256" key="2">
    <source>
        <dbReference type="ARBA" id="ARBA00004225"/>
    </source>
</evidence>
<feature type="transmembrane region" description="Helical" evidence="17">
    <location>
        <begin position="67"/>
        <end position="85"/>
    </location>
</feature>
<evidence type="ECO:0000256" key="12">
    <source>
        <dbReference type="ARBA" id="ARBA00023027"/>
    </source>
</evidence>
<reference evidence="19" key="1">
    <citation type="submission" date="2015-04" db="EMBL/GenBank/DDBJ databases">
        <title>Genome, transcriptome and proteome adaptations to nematode parasitism in Strongyloides.</title>
        <authorList>
            <person name="Hunt V."/>
            <person name="Tsai I.J."/>
            <person name="Coghlan A."/>
            <person name="Reid A.J."/>
            <person name="Holroyd N."/>
            <person name="Foth B."/>
            <person name="Tracey A."/>
            <person name="Cotton J.A."/>
            <person name="Stanley E."/>
            <person name="Beasley H."/>
            <person name="Bennett H."/>
            <person name="Brooks K."/>
            <person name="Kikuchi T."/>
            <person name="Viney M."/>
            <person name="Berriman M."/>
        </authorList>
    </citation>
    <scope>NUCLEOTIDE SEQUENCE</scope>
    <source>
        <strain evidence="19">ED321</strain>
    </source>
</reference>
<dbReference type="EMBL" id="LC050211">
    <property type="protein sequence ID" value="BAT21197.1"/>
    <property type="molecule type" value="Genomic_DNA"/>
</dbReference>
<evidence type="ECO:0000256" key="15">
    <source>
        <dbReference type="ARBA" id="ARBA00023136"/>
    </source>
</evidence>
<keyword evidence="8 17" id="KW-0812">Transmembrane</keyword>
<keyword evidence="13 17" id="KW-0830">Ubiquinone</keyword>
<feature type="domain" description="NADH:quinone oxidoreductase/Mrp antiporter transmembrane" evidence="18">
    <location>
        <begin position="88"/>
        <end position="356"/>
    </location>
</feature>
<comment type="function">
    <text evidence="17">Core subunit of the mitochondrial membrane respiratory chain NADH dehydrogenase (Complex I) which catalyzes electron transfer from NADH through the respiratory chain, using ubiquinone as an electron acceptor. Essential for the catalytic activity and assembly of complex I.</text>
</comment>
<comment type="function">
    <text evidence="1">Core subunit of the mitochondrial membrane respiratory chain NADH dehydrogenase (Complex I) that is believed to belong to the minimal assembly required for catalysis. Complex I functions in the transfer of electrons from NADH to the respiratory chain. The immediate electron acceptor for the enzyme is believed to be ubiquinone.</text>
</comment>
<feature type="transmembrane region" description="Helical" evidence="17">
    <location>
        <begin position="119"/>
        <end position="139"/>
    </location>
</feature>
<evidence type="ECO:0000256" key="3">
    <source>
        <dbReference type="ARBA" id="ARBA00009025"/>
    </source>
</evidence>
<dbReference type="GO" id="GO:0031966">
    <property type="term" value="C:mitochondrial membrane"/>
    <property type="evidence" value="ECO:0007669"/>
    <property type="project" value="UniProtKB-SubCell"/>
</dbReference>
<feature type="transmembrane region" description="Helical" evidence="17">
    <location>
        <begin position="383"/>
        <end position="407"/>
    </location>
</feature>
<proteinExistence type="inferred from homology"/>
<dbReference type="RefSeq" id="YP_009186369.1">
    <property type="nucleotide sequence ID" value="NC_028623.1"/>
</dbReference>
<evidence type="ECO:0000256" key="1">
    <source>
        <dbReference type="ARBA" id="ARBA00003257"/>
    </source>
</evidence>
<feature type="transmembrane region" description="Helical" evidence="17">
    <location>
        <begin position="273"/>
        <end position="294"/>
    </location>
</feature>
<dbReference type="GO" id="GO:0042773">
    <property type="term" value="P:ATP synthesis coupled electron transport"/>
    <property type="evidence" value="ECO:0007669"/>
    <property type="project" value="InterPro"/>
</dbReference>
<comment type="catalytic activity">
    <reaction evidence="16 17">
        <text>a ubiquinone + NADH + 5 H(+)(in) = a ubiquinol + NAD(+) + 4 H(+)(out)</text>
        <dbReference type="Rhea" id="RHEA:29091"/>
        <dbReference type="Rhea" id="RHEA-COMP:9565"/>
        <dbReference type="Rhea" id="RHEA-COMP:9566"/>
        <dbReference type="ChEBI" id="CHEBI:15378"/>
        <dbReference type="ChEBI" id="CHEBI:16389"/>
        <dbReference type="ChEBI" id="CHEBI:17976"/>
        <dbReference type="ChEBI" id="CHEBI:57540"/>
        <dbReference type="ChEBI" id="CHEBI:57945"/>
        <dbReference type="EC" id="7.1.1.2"/>
    </reaction>
</comment>
<evidence type="ECO:0000256" key="4">
    <source>
        <dbReference type="ARBA" id="ARBA00012944"/>
    </source>
</evidence>
<organism evidence="19">
    <name type="scientific">Strongyloides ratti</name>
    <name type="common">Parasitic roundworm</name>
    <dbReference type="NCBI Taxonomy" id="34506"/>
    <lineage>
        <taxon>Eukaryota</taxon>
        <taxon>Metazoa</taxon>
        <taxon>Ecdysozoa</taxon>
        <taxon>Nematoda</taxon>
        <taxon>Chromadorea</taxon>
        <taxon>Rhabditida</taxon>
        <taxon>Tylenchina</taxon>
        <taxon>Panagrolaimomorpha</taxon>
        <taxon>Strongyloidoidea</taxon>
        <taxon>Strongyloididae</taxon>
        <taxon>Strongyloides</taxon>
    </lineage>
</organism>
<accession>A0A0S3M468</accession>
<dbReference type="GO" id="GO:0008137">
    <property type="term" value="F:NADH dehydrogenase (ubiquinone) activity"/>
    <property type="evidence" value="ECO:0007669"/>
    <property type="project" value="UniProtKB-UniRule"/>
</dbReference>